<evidence type="ECO:0000313" key="2">
    <source>
        <dbReference type="EMBL" id="BDD85939.1"/>
    </source>
</evidence>
<keyword evidence="1" id="KW-0812">Transmembrane</keyword>
<reference evidence="2 3" key="1">
    <citation type="submission" date="2022-01" db="EMBL/GenBank/DDBJ databases">
        <title>Desulfofustis limnae sp. nov., a novel mesophilic sulfate-reducing bacterium isolated from marsh soil.</title>
        <authorList>
            <person name="Watanabe M."/>
            <person name="Takahashi A."/>
            <person name="Kojima H."/>
            <person name="Fukui M."/>
        </authorList>
    </citation>
    <scope>NUCLEOTIDE SEQUENCE [LARGE SCALE GENOMIC DNA]</scope>
    <source>
        <strain evidence="2 3">PPLL</strain>
    </source>
</reference>
<feature type="transmembrane region" description="Helical" evidence="1">
    <location>
        <begin position="20"/>
        <end position="42"/>
    </location>
</feature>
<dbReference type="Proteomes" id="UP000830055">
    <property type="component" value="Chromosome"/>
</dbReference>
<organism evidence="2 3">
    <name type="scientific">Desulfofustis limnaeus</name>
    <dbReference type="NCBI Taxonomy" id="2740163"/>
    <lineage>
        <taxon>Bacteria</taxon>
        <taxon>Pseudomonadati</taxon>
        <taxon>Thermodesulfobacteriota</taxon>
        <taxon>Desulfobulbia</taxon>
        <taxon>Desulfobulbales</taxon>
        <taxon>Desulfocapsaceae</taxon>
        <taxon>Desulfofustis</taxon>
    </lineage>
</organism>
<keyword evidence="1" id="KW-1133">Transmembrane helix</keyword>
<accession>A0ABN6LZ72</accession>
<keyword evidence="1" id="KW-0472">Membrane</keyword>
<evidence type="ECO:0000256" key="1">
    <source>
        <dbReference type="SAM" id="Phobius"/>
    </source>
</evidence>
<name>A0ABN6LZ72_9BACT</name>
<proteinExistence type="predicted"/>
<evidence type="ECO:0000313" key="3">
    <source>
        <dbReference type="Proteomes" id="UP000830055"/>
    </source>
</evidence>
<protein>
    <submittedName>
        <fullName evidence="2">Uncharacterized protein</fullName>
    </submittedName>
</protein>
<dbReference type="EMBL" id="AP025516">
    <property type="protein sequence ID" value="BDD85939.1"/>
    <property type="molecule type" value="Genomic_DNA"/>
</dbReference>
<dbReference type="RefSeq" id="WP_284153059.1">
    <property type="nucleotide sequence ID" value="NZ_AP025516.1"/>
</dbReference>
<keyword evidence="3" id="KW-1185">Reference proteome</keyword>
<sequence length="108" mass="12198">MQELNVVSAVVALVNAMSGWNVVAVLLAMFVLPPLFLSLSLFRLARAMIDLRDEVRTQNRDSQSRYDDNVYLVKEYEAMSKELTTMVRLNTAANTRLADLIEHLLGRA</sequence>
<gene>
    <name evidence="2" type="ORF">DPPLL_03040</name>
</gene>